<reference evidence="4" key="1">
    <citation type="journal article" date="2019" name="Int. J. Syst. Evol. Microbiol.">
        <title>The Global Catalogue of Microorganisms (GCM) 10K type strain sequencing project: providing services to taxonomists for standard genome sequencing and annotation.</title>
        <authorList>
            <consortium name="The Broad Institute Genomics Platform"/>
            <consortium name="The Broad Institute Genome Sequencing Center for Infectious Disease"/>
            <person name="Wu L."/>
            <person name="Ma J."/>
        </authorList>
    </citation>
    <scope>NUCLEOTIDE SEQUENCE [LARGE SCALE GENOMIC DNA]</scope>
    <source>
        <strain evidence="4">JCM 31696</strain>
    </source>
</reference>
<comment type="caution">
    <text evidence="3">The sequence shown here is derived from an EMBL/GenBank/DDBJ whole genome shotgun (WGS) entry which is preliminary data.</text>
</comment>
<accession>A0ABW3CGN6</accession>
<keyword evidence="2" id="KW-0472">Membrane</keyword>
<protein>
    <submittedName>
        <fullName evidence="3">Uncharacterized protein</fullName>
    </submittedName>
</protein>
<dbReference type="Proteomes" id="UP001597083">
    <property type="component" value="Unassembled WGS sequence"/>
</dbReference>
<feature type="compositionally biased region" description="Low complexity" evidence="1">
    <location>
        <begin position="1"/>
        <end position="20"/>
    </location>
</feature>
<dbReference type="EMBL" id="JBHTIR010001731">
    <property type="protein sequence ID" value="MFD0852907.1"/>
    <property type="molecule type" value="Genomic_DNA"/>
</dbReference>
<name>A0ABW3CGN6_9ACTN</name>
<feature type="region of interest" description="Disordered" evidence="1">
    <location>
        <begin position="1"/>
        <end position="22"/>
    </location>
</feature>
<organism evidence="3 4">
    <name type="scientific">Actinomadura adrarensis</name>
    <dbReference type="NCBI Taxonomy" id="1819600"/>
    <lineage>
        <taxon>Bacteria</taxon>
        <taxon>Bacillati</taxon>
        <taxon>Actinomycetota</taxon>
        <taxon>Actinomycetes</taxon>
        <taxon>Streptosporangiales</taxon>
        <taxon>Thermomonosporaceae</taxon>
        <taxon>Actinomadura</taxon>
    </lineage>
</organism>
<gene>
    <name evidence="3" type="ORF">ACFQ07_11755</name>
</gene>
<proteinExistence type="predicted"/>
<evidence type="ECO:0000256" key="1">
    <source>
        <dbReference type="SAM" id="MobiDB-lite"/>
    </source>
</evidence>
<evidence type="ECO:0000313" key="4">
    <source>
        <dbReference type="Proteomes" id="UP001597083"/>
    </source>
</evidence>
<sequence length="55" mass="5600">MAESGTTSTASTSATEGHASGKYKTEVAVAWTLVAIPLVYGVYHAVKAALQLFGG</sequence>
<keyword evidence="2" id="KW-0812">Transmembrane</keyword>
<keyword evidence="2" id="KW-1133">Transmembrane helix</keyword>
<keyword evidence="4" id="KW-1185">Reference proteome</keyword>
<evidence type="ECO:0000313" key="3">
    <source>
        <dbReference type="EMBL" id="MFD0852907.1"/>
    </source>
</evidence>
<feature type="transmembrane region" description="Helical" evidence="2">
    <location>
        <begin position="28"/>
        <end position="46"/>
    </location>
</feature>
<evidence type="ECO:0000256" key="2">
    <source>
        <dbReference type="SAM" id="Phobius"/>
    </source>
</evidence>